<reference evidence="1 2" key="1">
    <citation type="submission" date="2017-05" db="EMBL/GenBank/DDBJ databases">
        <title>Whole genome sequencing of Proteus mirabilis AR_0155.</title>
        <authorList>
            <person name="Conlan S."/>
            <person name="Thomas P.J."/>
            <person name="Mullikin J."/>
            <person name="Frank K.M."/>
            <person name="Segre J.A."/>
        </authorList>
    </citation>
    <scope>NUCLEOTIDE SEQUENCE [LARGE SCALE GENOMIC DNA]</scope>
    <source>
        <strain evidence="1 2">AR_0155</strain>
    </source>
</reference>
<dbReference type="AlphaFoldDB" id="A0AAN1EWE6"/>
<sequence>MQNLINVEKEITMSSLDFLNNIINPARVSCGEAEVKNAHFVKRIEDELDDLPAVKTFYRYGNEVRAYDLNMDQLMLVGMRESKAVRRSVLEKLKTLSNPPQMSQAELIAAMAQVNVEQERRLNCVEQKIEQMEQGTIPVGYQGYSYLKATYGLSDAKCRQLVMAWAVPNKKVPHIAPSGQVTQMSVVHEETFKQSLHQMMNEAEQRGTQWYHNKIGRFAISGWENAA</sequence>
<proteinExistence type="predicted"/>
<evidence type="ECO:0000313" key="2">
    <source>
        <dbReference type="Proteomes" id="UP000195540"/>
    </source>
</evidence>
<name>A0AAN1EWE6_PROMI</name>
<dbReference type="Proteomes" id="UP000195540">
    <property type="component" value="Chromosome"/>
</dbReference>
<accession>A0AAN1EWE6</accession>
<gene>
    <name evidence="1" type="ORF">AM402_16615</name>
</gene>
<organism evidence="1 2">
    <name type="scientific">Proteus mirabilis</name>
    <dbReference type="NCBI Taxonomy" id="584"/>
    <lineage>
        <taxon>Bacteria</taxon>
        <taxon>Pseudomonadati</taxon>
        <taxon>Pseudomonadota</taxon>
        <taxon>Gammaproteobacteria</taxon>
        <taxon>Enterobacterales</taxon>
        <taxon>Morganellaceae</taxon>
        <taxon>Proteus</taxon>
    </lineage>
</organism>
<dbReference type="RefSeq" id="WP_087726682.1">
    <property type="nucleotide sequence ID" value="NZ_CABMNS010000001.1"/>
</dbReference>
<evidence type="ECO:0000313" key="1">
    <source>
        <dbReference type="EMBL" id="ARX35712.1"/>
    </source>
</evidence>
<protein>
    <submittedName>
        <fullName evidence="1">Uncharacterized protein</fullName>
    </submittedName>
</protein>
<dbReference type="EMBL" id="CP021694">
    <property type="protein sequence ID" value="ARX35712.1"/>
    <property type="molecule type" value="Genomic_DNA"/>
</dbReference>